<accession>A0A1I6H4E5</accession>
<keyword evidence="3" id="KW-0813">Transport</keyword>
<dbReference type="PANTHER" id="PTHR42953">
    <property type="entry name" value="HIGH-AFFINITY ZINC UPTAKE SYSTEM PROTEIN ZNUA-RELATED"/>
    <property type="match status" value="1"/>
</dbReference>
<organism evidence="8 9">
    <name type="scientific">Marinobacter daqiaonensis</name>
    <dbReference type="NCBI Taxonomy" id="650891"/>
    <lineage>
        <taxon>Bacteria</taxon>
        <taxon>Pseudomonadati</taxon>
        <taxon>Pseudomonadota</taxon>
        <taxon>Gammaproteobacteria</taxon>
        <taxon>Pseudomonadales</taxon>
        <taxon>Marinobacteraceae</taxon>
        <taxon>Marinobacter</taxon>
    </lineage>
</organism>
<dbReference type="Gene3D" id="3.40.50.1980">
    <property type="entry name" value="Nitrogenase molybdenum iron protein domain"/>
    <property type="match status" value="2"/>
</dbReference>
<evidence type="ECO:0000256" key="5">
    <source>
        <dbReference type="ARBA" id="ARBA00022906"/>
    </source>
</evidence>
<keyword evidence="5" id="KW-0406">Ion transport</keyword>
<keyword evidence="4 7" id="KW-0732">Signal</keyword>
<keyword evidence="9" id="KW-1185">Reference proteome</keyword>
<dbReference type="STRING" id="650891.SAMN05216203_0869"/>
<dbReference type="RefSeq" id="WP_092009201.1">
    <property type="nucleotide sequence ID" value="NZ_FOYW01000001.1"/>
</dbReference>
<evidence type="ECO:0000313" key="8">
    <source>
        <dbReference type="EMBL" id="SFR49335.1"/>
    </source>
</evidence>
<dbReference type="EMBL" id="FOYW01000001">
    <property type="protein sequence ID" value="SFR49335.1"/>
    <property type="molecule type" value="Genomic_DNA"/>
</dbReference>
<name>A0A1I6H4E5_9GAMM</name>
<evidence type="ECO:0000256" key="4">
    <source>
        <dbReference type="ARBA" id="ARBA00022729"/>
    </source>
</evidence>
<evidence type="ECO:0000256" key="7">
    <source>
        <dbReference type="SAM" id="SignalP"/>
    </source>
</evidence>
<evidence type="ECO:0000313" key="9">
    <source>
        <dbReference type="Proteomes" id="UP000198644"/>
    </source>
</evidence>
<reference evidence="8 9" key="1">
    <citation type="submission" date="2016-10" db="EMBL/GenBank/DDBJ databases">
        <authorList>
            <person name="de Groot N.N."/>
        </authorList>
    </citation>
    <scope>NUCLEOTIDE SEQUENCE [LARGE SCALE GENOMIC DNA]</scope>
    <source>
        <strain evidence="8 9">CGMCC 1.9167</strain>
    </source>
</reference>
<dbReference type="PRINTS" id="PR00691">
    <property type="entry name" value="ADHESINB"/>
</dbReference>
<dbReference type="GO" id="GO:0006829">
    <property type="term" value="P:zinc ion transport"/>
    <property type="evidence" value="ECO:0007669"/>
    <property type="project" value="UniProtKB-KW"/>
</dbReference>
<feature type="region of interest" description="Disordered" evidence="6">
    <location>
        <begin position="117"/>
        <end position="194"/>
    </location>
</feature>
<dbReference type="InterPro" id="IPR050492">
    <property type="entry name" value="Bact_metal-bind_prot9"/>
</dbReference>
<evidence type="ECO:0000256" key="2">
    <source>
        <dbReference type="ARBA" id="ARBA00015915"/>
    </source>
</evidence>
<keyword evidence="5" id="KW-0864">Zinc transport</keyword>
<gene>
    <name evidence="8" type="ORF">SAMN05216203_0869</name>
</gene>
<dbReference type="GO" id="GO:0007155">
    <property type="term" value="P:cell adhesion"/>
    <property type="evidence" value="ECO:0007669"/>
    <property type="project" value="InterPro"/>
</dbReference>
<dbReference type="Pfam" id="PF01297">
    <property type="entry name" value="ZnuA"/>
    <property type="match status" value="1"/>
</dbReference>
<feature type="signal peptide" evidence="7">
    <location>
        <begin position="1"/>
        <end position="27"/>
    </location>
</feature>
<dbReference type="OrthoDB" id="7346865at2"/>
<dbReference type="Proteomes" id="UP000198644">
    <property type="component" value="Unassembled WGS sequence"/>
</dbReference>
<dbReference type="GO" id="GO:0046872">
    <property type="term" value="F:metal ion binding"/>
    <property type="evidence" value="ECO:0007669"/>
    <property type="project" value="InterPro"/>
</dbReference>
<dbReference type="AlphaFoldDB" id="A0A1I6H4E5"/>
<keyword evidence="5" id="KW-0862">Zinc</keyword>
<comment type="similarity">
    <text evidence="1">Belongs to the bacterial solute-binding protein 9 family.</text>
</comment>
<dbReference type="InterPro" id="IPR006127">
    <property type="entry name" value="ZnuA-like"/>
</dbReference>
<evidence type="ECO:0000256" key="6">
    <source>
        <dbReference type="SAM" id="MobiDB-lite"/>
    </source>
</evidence>
<feature type="compositionally biased region" description="Basic and acidic residues" evidence="6">
    <location>
        <begin position="120"/>
        <end position="190"/>
    </location>
</feature>
<proteinExistence type="inferred from homology"/>
<protein>
    <recommendedName>
        <fullName evidence="2">High-affinity zinc uptake system protein ZnuA</fullName>
    </recommendedName>
</protein>
<evidence type="ECO:0000256" key="1">
    <source>
        <dbReference type="ARBA" id="ARBA00011028"/>
    </source>
</evidence>
<feature type="chain" id="PRO_5011470751" description="High-affinity zinc uptake system protein ZnuA" evidence="7">
    <location>
        <begin position="28"/>
        <end position="361"/>
    </location>
</feature>
<sequence length="361" mass="40279">MSMVSSYPRFLLACCLFLVLAINAAHAKSEDNRPIVIASLKPVELLVRAVAGDQVEVHSLVPAGSSPHTYQLRPSERRLLEESDAIFWIGPEMETFLTRLLDGADFRARSLALAPAAVKTEGEGGSHTDHGHDDDRGHNDDHSHDDDRGYDDGHGHDDHHGHEPSHDSGRDNHHDKDQDHHGHDHGDGPDPHLWLDPAMALQMAQAIAGRLKKLEGTDSEQIEANLAAFTRNLESAEADIGRRLEPARHLDIFTYHNAFGQFAEHYGLEIAGVLTMSPERSPGARHLSEVQDRLRKAQRPCLLTEPQFNRQWWRSLMEGIQMPLSTWDPLAGDIETTSQGYIKFQYSLAEAVLRCLPEDAQ</sequence>
<evidence type="ECO:0000256" key="3">
    <source>
        <dbReference type="ARBA" id="ARBA00022448"/>
    </source>
</evidence>
<dbReference type="PANTHER" id="PTHR42953:SF3">
    <property type="entry name" value="HIGH-AFFINITY ZINC UPTAKE SYSTEM PROTEIN ZNUA"/>
    <property type="match status" value="1"/>
</dbReference>
<dbReference type="InterPro" id="IPR006129">
    <property type="entry name" value="AdhesinB"/>
</dbReference>
<dbReference type="SUPFAM" id="SSF53807">
    <property type="entry name" value="Helical backbone' metal receptor"/>
    <property type="match status" value="1"/>
</dbReference>